<organism evidence="4 5">
    <name type="scientific">Asticcacaulis machinosus</name>
    <dbReference type="NCBI Taxonomy" id="2984211"/>
    <lineage>
        <taxon>Bacteria</taxon>
        <taxon>Pseudomonadati</taxon>
        <taxon>Pseudomonadota</taxon>
        <taxon>Alphaproteobacteria</taxon>
        <taxon>Caulobacterales</taxon>
        <taxon>Caulobacteraceae</taxon>
        <taxon>Asticcacaulis</taxon>
    </lineage>
</organism>
<name>A0ABT5HLH4_9CAUL</name>
<proteinExistence type="predicted"/>
<accession>A0ABT5HLH4</accession>
<evidence type="ECO:0000259" key="2">
    <source>
        <dbReference type="Pfam" id="PF18370"/>
    </source>
</evidence>
<protein>
    <submittedName>
        <fullName evidence="4">Rhamnogalacturonan lyase</fullName>
    </submittedName>
</protein>
<evidence type="ECO:0000259" key="3">
    <source>
        <dbReference type="Pfam" id="PF21348"/>
    </source>
</evidence>
<evidence type="ECO:0000313" key="5">
    <source>
        <dbReference type="Proteomes" id="UP001218579"/>
    </source>
</evidence>
<dbReference type="InterPro" id="IPR041624">
    <property type="entry name" value="RGI_lyase"/>
</dbReference>
<feature type="domain" description="Rhamnogalacturonan lyase family 11 C-terminal" evidence="3">
    <location>
        <begin position="123"/>
        <end position="256"/>
    </location>
</feature>
<evidence type="ECO:0000313" key="4">
    <source>
        <dbReference type="EMBL" id="MDC7677087.1"/>
    </source>
</evidence>
<dbReference type="Pfam" id="PF18370">
    <property type="entry name" value="RGI_lyase"/>
    <property type="match status" value="1"/>
</dbReference>
<dbReference type="InterPro" id="IPR034641">
    <property type="entry name" value="RGL11"/>
</dbReference>
<feature type="chain" id="PRO_5047176828" evidence="1">
    <location>
        <begin position="31"/>
        <end position="655"/>
    </location>
</feature>
<gene>
    <name evidence="4" type="ORF">PQU98_13160</name>
</gene>
<keyword evidence="4" id="KW-0456">Lyase</keyword>
<comment type="caution">
    <text evidence="4">The sequence shown here is derived from an EMBL/GenBank/DDBJ whole genome shotgun (WGS) entry which is preliminary data.</text>
</comment>
<dbReference type="Pfam" id="PF21348">
    <property type="entry name" value="RGL11_C"/>
    <property type="match status" value="2"/>
</dbReference>
<dbReference type="RefSeq" id="WP_272745392.1">
    <property type="nucleotide sequence ID" value="NZ_JAQQKV010000002.1"/>
</dbReference>
<reference evidence="4 5" key="1">
    <citation type="submission" date="2023-01" db="EMBL/GenBank/DDBJ databases">
        <title>Novel species of the genus Asticcacaulis isolated from rivers.</title>
        <authorList>
            <person name="Lu H."/>
        </authorList>
    </citation>
    <scope>NUCLEOTIDE SEQUENCE [LARGE SCALE GENOMIC DNA]</scope>
    <source>
        <strain evidence="4 5">LKC15W</strain>
    </source>
</reference>
<evidence type="ECO:0000256" key="1">
    <source>
        <dbReference type="SAM" id="SignalP"/>
    </source>
</evidence>
<dbReference type="PANTHER" id="PTHR43118:SF1">
    <property type="entry name" value="RHAMNOGALACTURONAN LYASE (EUROFUNG)"/>
    <property type="match status" value="1"/>
</dbReference>
<sequence length="655" mass="71708">MFDLKRHLKHSGAILPILGALTLSFTSAHAQTSPRQMERLDRGVVAVSAQDGIFVSWRQLGDDAKGTTYALYRDGQKITPKALKSTNFVDKKGTPASVYKVAAVVKGKEIATSPEAKVWSAGYLNIPLNKPADGTTPDGQAYSYTANDASVGDLDGDGRYEIILKWDPTNAKDNAHSGYTGNVLIDAYTLEGKQLWRIDLGHNIRAGAHYTQFQVADYDGDGKAELIVKTADGSKDAQGKVIGDANANWVESGGELAQNDRTGSVVAPDGRLMAQLKGRILKGPEYLSVFEGSTGRVLDTVDFANTRGSKGFEATGDEMKERWGDAYANRSDRYLAGTAWLDGVHPSAIMARGYYARTTVSAYDFKNGKLSLRWYFDSKADGVPDGYSSQGNHQLSVADVNSDGKDEIIYGSMALSSDGKPLWTARLGHGDAMHVSDLDPTRPGLEKFGVHESMRDSGNRGSAMLDARTGEMLWSTPADKDTGRGVSADIDPRHLGTESWASNSSNLYNAKGEIISDKRPRSMNFAIWWDGDLTRELLDSNKIFKWDWKTNDSPVIFEMADTTSNNGTKSNPALQADILGDWREEVIMRTTDNTALRIYSTNIPTTYRFTTLMHDPVYRAGIAWQNTAYNQPPHVSYYLGEGMKTPPKANIKVGK</sequence>
<dbReference type="Gene3D" id="2.60.40.10">
    <property type="entry name" value="Immunoglobulins"/>
    <property type="match status" value="1"/>
</dbReference>
<dbReference type="GO" id="GO:0016829">
    <property type="term" value="F:lyase activity"/>
    <property type="evidence" value="ECO:0007669"/>
    <property type="project" value="UniProtKB-KW"/>
</dbReference>
<feature type="domain" description="Rhamnogalacturonan lyase family 11 C-terminal" evidence="3">
    <location>
        <begin position="259"/>
        <end position="648"/>
    </location>
</feature>
<dbReference type="PANTHER" id="PTHR43118">
    <property type="entry name" value="RHAMNOGALACTURONAN LYASE (EUROFUNG)"/>
    <property type="match status" value="1"/>
</dbReference>
<dbReference type="InterPro" id="IPR013783">
    <property type="entry name" value="Ig-like_fold"/>
</dbReference>
<dbReference type="CDD" id="cd10318">
    <property type="entry name" value="RGL11"/>
    <property type="match status" value="1"/>
</dbReference>
<dbReference type="InterPro" id="IPR049366">
    <property type="entry name" value="RGL11_C"/>
</dbReference>
<feature type="signal peptide" evidence="1">
    <location>
        <begin position="1"/>
        <end position="30"/>
    </location>
</feature>
<dbReference type="EMBL" id="JAQQKV010000002">
    <property type="protein sequence ID" value="MDC7677087.1"/>
    <property type="molecule type" value="Genomic_DNA"/>
</dbReference>
<dbReference type="InterPro" id="IPR028994">
    <property type="entry name" value="Integrin_alpha_N"/>
</dbReference>
<feature type="domain" description="Rhamnogalacturonan I lyase beta-sheet" evidence="2">
    <location>
        <begin position="35"/>
        <end position="119"/>
    </location>
</feature>
<dbReference type="Proteomes" id="UP001218579">
    <property type="component" value="Unassembled WGS sequence"/>
</dbReference>
<dbReference type="SUPFAM" id="SSF69318">
    <property type="entry name" value="Integrin alpha N-terminal domain"/>
    <property type="match status" value="1"/>
</dbReference>
<keyword evidence="1" id="KW-0732">Signal</keyword>
<keyword evidence="5" id="KW-1185">Reference proteome</keyword>